<feature type="region of interest" description="Disordered" evidence="1">
    <location>
        <begin position="133"/>
        <end position="182"/>
    </location>
</feature>
<evidence type="ECO:0000313" key="2">
    <source>
        <dbReference type="EMBL" id="JAS70362.1"/>
    </source>
</evidence>
<evidence type="ECO:0000256" key="1">
    <source>
        <dbReference type="SAM" id="MobiDB-lite"/>
    </source>
</evidence>
<name>A0A1B6H6V5_9HEMI</name>
<gene>
    <name evidence="2" type="ORF">g.2808</name>
</gene>
<accession>A0A1B6H6V5</accession>
<organism evidence="2">
    <name type="scientific">Homalodisca liturata</name>
    <dbReference type="NCBI Taxonomy" id="320908"/>
    <lineage>
        <taxon>Eukaryota</taxon>
        <taxon>Metazoa</taxon>
        <taxon>Ecdysozoa</taxon>
        <taxon>Arthropoda</taxon>
        <taxon>Hexapoda</taxon>
        <taxon>Insecta</taxon>
        <taxon>Pterygota</taxon>
        <taxon>Neoptera</taxon>
        <taxon>Paraneoptera</taxon>
        <taxon>Hemiptera</taxon>
        <taxon>Auchenorrhyncha</taxon>
        <taxon>Membracoidea</taxon>
        <taxon>Cicadellidae</taxon>
        <taxon>Cicadellinae</taxon>
        <taxon>Proconiini</taxon>
        <taxon>Homalodisca</taxon>
    </lineage>
</organism>
<proteinExistence type="predicted"/>
<sequence>LITKKDYFGKPTKEDYNSAFTQLIKDFKIRGLKTLICSPMGCIRDLIQPGHFIEKVVEFQRETNATVYVLSYDQGSKRELRDGLPHSEFLEKLRGLQASHYEERESAPTVHSSPPDLSGLDVIEIRGNVTTPLHSPALSQTSTPSLSGFPSPTTPPILSSDTLISTPSSQKNFSKGRNVNPS</sequence>
<dbReference type="EMBL" id="GECU01037344">
    <property type="protein sequence ID" value="JAS70362.1"/>
    <property type="molecule type" value="Transcribed_RNA"/>
</dbReference>
<feature type="non-terminal residue" evidence="2">
    <location>
        <position position="1"/>
    </location>
</feature>
<dbReference type="AlphaFoldDB" id="A0A1B6H6V5"/>
<reference evidence="2" key="1">
    <citation type="submission" date="2015-11" db="EMBL/GenBank/DDBJ databases">
        <title>De novo transcriptome assembly of four potential Pierce s Disease insect vectors from Arizona vineyards.</title>
        <authorList>
            <person name="Tassone E.E."/>
        </authorList>
    </citation>
    <scope>NUCLEOTIDE SEQUENCE</scope>
</reference>
<protein>
    <submittedName>
        <fullName evidence="2">Uncharacterized protein</fullName>
    </submittedName>
</protein>